<reference evidence="3" key="1">
    <citation type="journal article" date="2019" name="Int. J. Syst. Evol. Microbiol.">
        <title>The Global Catalogue of Microorganisms (GCM) 10K type strain sequencing project: providing services to taxonomists for standard genome sequencing and annotation.</title>
        <authorList>
            <consortium name="The Broad Institute Genomics Platform"/>
            <consortium name="The Broad Institute Genome Sequencing Center for Infectious Disease"/>
            <person name="Wu L."/>
            <person name="Ma J."/>
        </authorList>
    </citation>
    <scope>NUCLEOTIDE SEQUENCE [LARGE SCALE GENOMIC DNA]</scope>
    <source>
        <strain evidence="3">JCM 12165</strain>
    </source>
</reference>
<dbReference type="Pfam" id="PF01547">
    <property type="entry name" value="SBP_bac_1"/>
    <property type="match status" value="1"/>
</dbReference>
<feature type="chain" id="PRO_5045497632" evidence="1">
    <location>
        <begin position="29"/>
        <end position="419"/>
    </location>
</feature>
<dbReference type="SUPFAM" id="SSF53850">
    <property type="entry name" value="Periplasmic binding protein-like II"/>
    <property type="match status" value="1"/>
</dbReference>
<dbReference type="InterPro" id="IPR050490">
    <property type="entry name" value="Bact_solute-bd_prot1"/>
</dbReference>
<dbReference type="Gene3D" id="3.40.190.10">
    <property type="entry name" value="Periplasmic binding protein-like II"/>
    <property type="match status" value="1"/>
</dbReference>
<evidence type="ECO:0000313" key="2">
    <source>
        <dbReference type="EMBL" id="MFD1531001.1"/>
    </source>
</evidence>
<dbReference type="CDD" id="cd13585">
    <property type="entry name" value="PBP2_TMBP_like"/>
    <property type="match status" value="1"/>
</dbReference>
<evidence type="ECO:0000313" key="3">
    <source>
        <dbReference type="Proteomes" id="UP001597145"/>
    </source>
</evidence>
<keyword evidence="1" id="KW-0732">Signal</keyword>
<dbReference type="PANTHER" id="PTHR43649">
    <property type="entry name" value="ARABINOSE-BINDING PROTEIN-RELATED"/>
    <property type="match status" value="1"/>
</dbReference>
<evidence type="ECO:0000256" key="1">
    <source>
        <dbReference type="SAM" id="SignalP"/>
    </source>
</evidence>
<name>A0ABW4FM91_9PSEU</name>
<keyword evidence="3" id="KW-1185">Reference proteome</keyword>
<dbReference type="PANTHER" id="PTHR43649:SF30">
    <property type="entry name" value="ABC TRANSPORTER SUBSTRATE-BINDING PROTEIN"/>
    <property type="match status" value="1"/>
</dbReference>
<dbReference type="InterPro" id="IPR006059">
    <property type="entry name" value="SBP"/>
</dbReference>
<sequence length="419" mass="43985">MFVRPKSTPVLRRTIAALAGASLVAGLAACGGGSSGAAQPDGSLMLYTWVSSQSDRAQWEEFVAAGQKTLPDLKVQIDGPSFEDYWTKVKTRLSGGDPPCLLTTQAARAQELNGVLAPLDDLMAANGVSKTDFDQSMIDGMTVDGSVRAIPYDAEPLVVFYNVDRFKQAGLPLPGTTFTRDQFIADAKALTSGDHYGLGISPGLFSALGYTTAGGSTWLKDGALDLTNPAFVSDMQWYFDLVNVQGVAKSPEASTKSDELQQAFINGDVAMLSEGPWNYGTFAESAKFELGMAVVPSPSGQPHAMTAGSGFGIASNCADKEGAFRAIMAMTTTDALSSVAASRGIVPSRSESLPAWSQGKTPQSSAVIEASLGNATAQRTTETWNQVETAFTQYMSEGFRGQRTAADILGTIQSSVSGG</sequence>
<dbReference type="EMBL" id="JBHUCP010000009">
    <property type="protein sequence ID" value="MFD1531001.1"/>
    <property type="molecule type" value="Genomic_DNA"/>
</dbReference>
<dbReference type="Proteomes" id="UP001597145">
    <property type="component" value="Unassembled WGS sequence"/>
</dbReference>
<organism evidence="2 3">
    <name type="scientific">Pseudonocardia aurantiaca</name>
    <dbReference type="NCBI Taxonomy" id="75290"/>
    <lineage>
        <taxon>Bacteria</taxon>
        <taxon>Bacillati</taxon>
        <taxon>Actinomycetota</taxon>
        <taxon>Actinomycetes</taxon>
        <taxon>Pseudonocardiales</taxon>
        <taxon>Pseudonocardiaceae</taxon>
        <taxon>Pseudonocardia</taxon>
    </lineage>
</organism>
<dbReference type="PROSITE" id="PS51257">
    <property type="entry name" value="PROKAR_LIPOPROTEIN"/>
    <property type="match status" value="1"/>
</dbReference>
<gene>
    <name evidence="2" type="ORF">ACFSCY_16280</name>
</gene>
<protein>
    <submittedName>
        <fullName evidence="2">ABC transporter substrate-binding protein</fullName>
    </submittedName>
</protein>
<dbReference type="RefSeq" id="WP_343971139.1">
    <property type="nucleotide sequence ID" value="NZ_BAAAJG010000002.1"/>
</dbReference>
<feature type="signal peptide" evidence="1">
    <location>
        <begin position="1"/>
        <end position="28"/>
    </location>
</feature>
<accession>A0ABW4FM91</accession>
<comment type="caution">
    <text evidence="2">The sequence shown here is derived from an EMBL/GenBank/DDBJ whole genome shotgun (WGS) entry which is preliminary data.</text>
</comment>
<proteinExistence type="predicted"/>